<feature type="region of interest" description="Disordered" evidence="1">
    <location>
        <begin position="288"/>
        <end position="367"/>
    </location>
</feature>
<dbReference type="Proteomes" id="UP001303889">
    <property type="component" value="Unassembled WGS sequence"/>
</dbReference>
<name>A0AAN6MLG1_9PEZI</name>
<evidence type="ECO:0000256" key="1">
    <source>
        <dbReference type="SAM" id="MobiDB-lite"/>
    </source>
</evidence>
<reference evidence="2" key="1">
    <citation type="journal article" date="2023" name="Mol. Phylogenet. Evol.">
        <title>Genome-scale phylogeny and comparative genomics of the fungal order Sordariales.</title>
        <authorList>
            <person name="Hensen N."/>
            <person name="Bonometti L."/>
            <person name="Westerberg I."/>
            <person name="Brannstrom I.O."/>
            <person name="Guillou S."/>
            <person name="Cros-Aarteil S."/>
            <person name="Calhoun S."/>
            <person name="Haridas S."/>
            <person name="Kuo A."/>
            <person name="Mondo S."/>
            <person name="Pangilinan J."/>
            <person name="Riley R."/>
            <person name="LaButti K."/>
            <person name="Andreopoulos B."/>
            <person name="Lipzen A."/>
            <person name="Chen C."/>
            <person name="Yan M."/>
            <person name="Daum C."/>
            <person name="Ng V."/>
            <person name="Clum A."/>
            <person name="Steindorff A."/>
            <person name="Ohm R.A."/>
            <person name="Martin F."/>
            <person name="Silar P."/>
            <person name="Natvig D.O."/>
            <person name="Lalanne C."/>
            <person name="Gautier V."/>
            <person name="Ament-Velasquez S.L."/>
            <person name="Kruys A."/>
            <person name="Hutchinson M.I."/>
            <person name="Powell A.J."/>
            <person name="Barry K."/>
            <person name="Miller A.N."/>
            <person name="Grigoriev I.V."/>
            <person name="Debuchy R."/>
            <person name="Gladieux P."/>
            <person name="Hiltunen Thoren M."/>
            <person name="Johannesson H."/>
        </authorList>
    </citation>
    <scope>NUCLEOTIDE SEQUENCE</scope>
    <source>
        <strain evidence="2">CBS 103.79</strain>
    </source>
</reference>
<organism evidence="2 3">
    <name type="scientific">Staphylotrichum tortipilum</name>
    <dbReference type="NCBI Taxonomy" id="2831512"/>
    <lineage>
        <taxon>Eukaryota</taxon>
        <taxon>Fungi</taxon>
        <taxon>Dikarya</taxon>
        <taxon>Ascomycota</taxon>
        <taxon>Pezizomycotina</taxon>
        <taxon>Sordariomycetes</taxon>
        <taxon>Sordariomycetidae</taxon>
        <taxon>Sordariales</taxon>
        <taxon>Chaetomiaceae</taxon>
        <taxon>Staphylotrichum</taxon>
    </lineage>
</organism>
<feature type="compositionally biased region" description="Basic and acidic residues" evidence="1">
    <location>
        <begin position="47"/>
        <end position="60"/>
    </location>
</feature>
<protein>
    <submittedName>
        <fullName evidence="2">Uncharacterized protein</fullName>
    </submittedName>
</protein>
<sequence>MFRPLSLAESFPPELRAELQQAEQRRAEQQAKRRSHDGTETAETAQDDGKDDYRRAKNEDDAATDNKASEAYGNYVLGNKSRDESLWRGDEETVRDAFRAARTRVEELRLNQLPFFPQTTARLRAQLSERESKLRAREMDRWEVGMVVGPSGQTEEELISVCPPDPGPEPAAGPLWETGKGEDEWRDEYRRRKASTAPETIDTEPRSSGHVLVDNHGQAFWAPDYSLVPPANDAWLSGGADGFELQANSGWGEYAGVSHHADQPTPLTSLLQEPDFYNANLNGVEAAGTTYGTTANRETWTHDGDEGRMEDGDSSSDSSFTPSDYRIKRGGEARMKDAAQGWPQREPLAQPTFSRRPHHQHEQLSQK</sequence>
<gene>
    <name evidence="2" type="ORF">C8A05DRAFT_33494</name>
</gene>
<accession>A0AAN6MLG1</accession>
<feature type="compositionally biased region" description="Low complexity" evidence="1">
    <location>
        <begin position="315"/>
        <end position="324"/>
    </location>
</feature>
<evidence type="ECO:0000313" key="3">
    <source>
        <dbReference type="Proteomes" id="UP001303889"/>
    </source>
</evidence>
<reference evidence="2" key="2">
    <citation type="submission" date="2023-05" db="EMBL/GenBank/DDBJ databases">
        <authorList>
            <consortium name="Lawrence Berkeley National Laboratory"/>
            <person name="Steindorff A."/>
            <person name="Hensen N."/>
            <person name="Bonometti L."/>
            <person name="Westerberg I."/>
            <person name="Brannstrom I.O."/>
            <person name="Guillou S."/>
            <person name="Cros-Aarteil S."/>
            <person name="Calhoun S."/>
            <person name="Haridas S."/>
            <person name="Kuo A."/>
            <person name="Mondo S."/>
            <person name="Pangilinan J."/>
            <person name="Riley R."/>
            <person name="Labutti K."/>
            <person name="Andreopoulos B."/>
            <person name="Lipzen A."/>
            <person name="Chen C."/>
            <person name="Yanf M."/>
            <person name="Daum C."/>
            <person name="Ng V."/>
            <person name="Clum A."/>
            <person name="Ohm R."/>
            <person name="Martin F."/>
            <person name="Silar P."/>
            <person name="Natvig D."/>
            <person name="Lalanne C."/>
            <person name="Gautier V."/>
            <person name="Ament-Velasquez S.L."/>
            <person name="Kruys A."/>
            <person name="Hutchinson M.I."/>
            <person name="Powell A.J."/>
            <person name="Barry K."/>
            <person name="Miller A.N."/>
            <person name="Grigoriev I.V."/>
            <person name="Debuchy R."/>
            <person name="Gladieux P."/>
            <person name="Thoren M.H."/>
            <person name="Johannesson H."/>
        </authorList>
    </citation>
    <scope>NUCLEOTIDE SEQUENCE</scope>
    <source>
        <strain evidence="2">CBS 103.79</strain>
    </source>
</reference>
<feature type="compositionally biased region" description="Basic and acidic residues" evidence="1">
    <location>
        <begin position="23"/>
        <end position="39"/>
    </location>
</feature>
<evidence type="ECO:0000313" key="2">
    <source>
        <dbReference type="EMBL" id="KAK3902799.1"/>
    </source>
</evidence>
<feature type="compositionally biased region" description="Basic and acidic residues" evidence="1">
    <location>
        <begin position="299"/>
        <end position="311"/>
    </location>
</feature>
<proteinExistence type="predicted"/>
<dbReference type="EMBL" id="MU855486">
    <property type="protein sequence ID" value="KAK3902799.1"/>
    <property type="molecule type" value="Genomic_DNA"/>
</dbReference>
<feature type="compositionally biased region" description="Basic and acidic residues" evidence="1">
    <location>
        <begin position="80"/>
        <end position="91"/>
    </location>
</feature>
<feature type="region of interest" description="Disordered" evidence="1">
    <location>
        <begin position="19"/>
        <end position="91"/>
    </location>
</feature>
<comment type="caution">
    <text evidence="2">The sequence shown here is derived from an EMBL/GenBank/DDBJ whole genome shotgun (WGS) entry which is preliminary data.</text>
</comment>
<feature type="compositionally biased region" description="Basic and acidic residues" evidence="1">
    <location>
        <begin position="325"/>
        <end position="337"/>
    </location>
</feature>
<keyword evidence="3" id="KW-1185">Reference proteome</keyword>
<dbReference type="AlphaFoldDB" id="A0AAN6MLG1"/>